<protein>
    <submittedName>
        <fullName evidence="1">Uncharacterized protein</fullName>
    </submittedName>
</protein>
<dbReference type="AlphaFoldDB" id="W8KUY2"/>
<organism evidence="1 2">
    <name type="scientific">Ectothiorhodospira haloalkaliphila</name>
    <dbReference type="NCBI Taxonomy" id="421628"/>
    <lineage>
        <taxon>Bacteria</taxon>
        <taxon>Pseudomonadati</taxon>
        <taxon>Pseudomonadota</taxon>
        <taxon>Gammaproteobacteria</taxon>
        <taxon>Chromatiales</taxon>
        <taxon>Ectothiorhodospiraceae</taxon>
        <taxon>Ectothiorhodospira</taxon>
    </lineage>
</organism>
<reference evidence="1 2" key="1">
    <citation type="journal article" date="2014" name="J Genomics">
        <title>Draft Genome Sequence of the Extremely Halophilic Phototrophic Purple Sulfur Bacterium Halorhodospira halochloris.</title>
        <authorList>
            <person name="Singh K.S."/>
            <person name="Kirksey J."/>
            <person name="Hoff W.D."/>
            <person name="Deole R."/>
        </authorList>
    </citation>
    <scope>NUCLEOTIDE SEQUENCE [LARGE SCALE GENOMIC DNA]</scope>
    <source>
        <strain evidence="1 2">A</strain>
    </source>
</reference>
<keyword evidence="2" id="KW-1185">Reference proteome</keyword>
<gene>
    <name evidence="1" type="ORF">M911_16360</name>
</gene>
<evidence type="ECO:0000313" key="1">
    <source>
        <dbReference type="EMBL" id="AHK80827.1"/>
    </source>
</evidence>
<dbReference type="EMBL" id="CP007268">
    <property type="protein sequence ID" value="AHK80827.1"/>
    <property type="molecule type" value="Genomic_DNA"/>
</dbReference>
<evidence type="ECO:0000313" key="2">
    <source>
        <dbReference type="Proteomes" id="UP000019442"/>
    </source>
</evidence>
<sequence>MLGDLPMPSFSKKPHAISIWLVLGLLTLWPAALSAGSVSQLPLFLGQVVNPLVMLNLSNDHQLYFEAYPDYIDLTGDGAANRTYAHEVDYYGYFDSYQCYVYDDGVFKPSGHTADKYCSGSAWSGNFLNWVSMARIDVVRRILYGGLRYQDEVDSTVLERTHLPNDAHSWVRYYDGEDLPDLTPYSSVPTATIASSTNNHSLSTGEKWFSASFDDSEIQVGDQLIITDNQTAGNEMFGVVTDISRSSGVQVKVEVTRFKGSGSSNDWSLENRSRRGITFCNTSVQDGTFSQNVTNPPLIRVAQGDYALWRANERHQCRWYEEVGHTGHASMAIGGIRFSNGNDAGFTGIFSNASNPRRDSAAVSGQEFHARVQACVEGFISSEDGNRCKRYPSGNYKPVGLLQEFGEEGRIHFGLFTGSYARNLSGGVLRKNISSFVNEMNLETGQFQADPVGGGIVDTLDRFRIYGYRHSSGSGNNDATYNSSASGGDNCAWGLTDPAEGRCTNWGNPQSELYLESLRYLAGMKDPLFDFSGNDRIPGLESRDWNDPLGSSNYCAAISMVHFNASVSSYDADNLSGASDLPGLGSVSTWTNKVGSEEGIHGGDWFVGQTNSVSDQLCTPKTVSALSEVRGLCPEGPRQRGSFHIAGLAHYGWTEDLRPDLPEEQHVKTFGVTLAPAVPRIDIPMPGGSEPVVSLLPACRNTSTSPDSNCAIVDFRIVDQDIAGGTGRYFVQWEDSEQGGDFDMDMNGILEYRIIGDQIEITTNVFAESTDQKLGFGYVISGTSNAGFHVHSGINNF</sequence>
<name>W8KUY2_9GAMM</name>
<accession>W8KUY2</accession>
<reference evidence="2" key="2">
    <citation type="submission" date="2014-02" db="EMBL/GenBank/DDBJ databases">
        <title>Draft Genome Sequence of extremely halophilic bacteria Halorhodospira halochloris.</title>
        <authorList>
            <person name="Singh K.S."/>
        </authorList>
    </citation>
    <scope>NUCLEOTIDE SEQUENCE [LARGE SCALE GENOMIC DNA]</scope>
    <source>
        <strain evidence="2">A</strain>
    </source>
</reference>
<dbReference type="Proteomes" id="UP000019442">
    <property type="component" value="Chromosome"/>
</dbReference>
<proteinExistence type="predicted"/>
<feature type="non-terminal residue" evidence="1">
    <location>
        <position position="797"/>
    </location>
</feature>
<dbReference type="KEGG" id="hhc:M911_16360"/>
<dbReference type="HOGENOM" id="CLU_352875_0_0_6"/>